<proteinExistence type="predicted"/>
<evidence type="ECO:0000313" key="2">
    <source>
        <dbReference type="Proteomes" id="UP000545606"/>
    </source>
</evidence>
<dbReference type="EMBL" id="JACERN010000042">
    <property type="protein sequence ID" value="MBA4710565.1"/>
    <property type="molecule type" value="Genomic_DNA"/>
</dbReference>
<dbReference type="Proteomes" id="UP000545606">
    <property type="component" value="Unassembled WGS sequence"/>
</dbReference>
<evidence type="ECO:0000313" key="1">
    <source>
        <dbReference type="EMBL" id="MBA4710565.1"/>
    </source>
</evidence>
<organism evidence="1 2">
    <name type="scientific">Aquitalea aquatica</name>
    <dbReference type="NCBI Taxonomy" id="3044273"/>
    <lineage>
        <taxon>Bacteria</taxon>
        <taxon>Pseudomonadati</taxon>
        <taxon>Pseudomonadota</taxon>
        <taxon>Betaproteobacteria</taxon>
        <taxon>Neisseriales</taxon>
        <taxon>Chromobacteriaceae</taxon>
        <taxon>Aquitalea</taxon>
    </lineage>
</organism>
<keyword evidence="2" id="KW-1185">Reference proteome</keyword>
<reference evidence="1 2" key="1">
    <citation type="submission" date="2020-07" db="EMBL/GenBank/DDBJ databases">
        <title>Draft genome sequence of violacein-producing bacteria and related species.</title>
        <authorList>
            <person name="Wilson H.S."/>
            <person name="De Leon M.E."/>
        </authorList>
    </citation>
    <scope>NUCLEOTIDE SEQUENCE [LARGE SCALE GENOMIC DNA]</scope>
    <source>
        <strain evidence="1 2">HSC-21Su07</strain>
    </source>
</reference>
<sequence>MDVNQILPSHARQIVGRCLLAGTEVPFVLFDVDNNSFGAADTFSVTFAVSALPASFSLLKWWADQTSIEVEIHVEITASGQTSKAQLIVGDVDTWHFNPARMEVVAEGRDFTGRLIDAKSAGESFKNYTSSEIASMLAKRHGLTPVVTATTGKFGEFYQIDSTHLSGEQSEWEILTTLAGFEGMQVYVSGNELHFEPQADPAQSDQYLIQWTPPGDKPYPQANVADDLQFERALTIAKGITVQVLSWHSRHKKTVPTIASYPKNAKSVTPGGSTPKTQTYRIIRNGLTPAQAMDMAEKIYRQIIQHEMKVSGSMPGDNLLTPQTIIRVEGTNSPFDQLYYCDSVRRSLSVDEGYRMSFTAKNHNPNTQVSG</sequence>
<name>A0A838YHM9_9NEIS</name>
<protein>
    <submittedName>
        <fullName evidence="1">Type IV secretion protein Rhs</fullName>
    </submittedName>
</protein>
<dbReference type="AlphaFoldDB" id="A0A838YHM9"/>
<dbReference type="SUPFAM" id="SSF69279">
    <property type="entry name" value="Phage tail proteins"/>
    <property type="match status" value="1"/>
</dbReference>
<gene>
    <name evidence="1" type="ORF">H2Z84_19495</name>
</gene>
<accession>A0A838YHM9</accession>
<comment type="caution">
    <text evidence="1">The sequence shown here is derived from an EMBL/GenBank/DDBJ whole genome shotgun (WGS) entry which is preliminary data.</text>
</comment>